<comment type="caution">
    <text evidence="8">The sequence shown here is derived from an EMBL/GenBank/DDBJ whole genome shotgun (WGS) entry which is preliminary data.</text>
</comment>
<protein>
    <recommendedName>
        <fullName evidence="7">PID domain-containing protein</fullName>
    </recommendedName>
</protein>
<feature type="compositionally biased region" description="Polar residues" evidence="6">
    <location>
        <begin position="969"/>
        <end position="982"/>
    </location>
</feature>
<feature type="region of interest" description="Disordered" evidence="6">
    <location>
        <begin position="1464"/>
        <end position="1509"/>
    </location>
</feature>
<organism evidence="8 9">
    <name type="scientific">Owenia fusiformis</name>
    <name type="common">Polychaete worm</name>
    <dbReference type="NCBI Taxonomy" id="6347"/>
    <lineage>
        <taxon>Eukaryota</taxon>
        <taxon>Metazoa</taxon>
        <taxon>Spiralia</taxon>
        <taxon>Lophotrochozoa</taxon>
        <taxon>Annelida</taxon>
        <taxon>Polychaeta</taxon>
        <taxon>Sedentaria</taxon>
        <taxon>Canalipalpata</taxon>
        <taxon>Sabellida</taxon>
        <taxon>Oweniida</taxon>
        <taxon>Oweniidae</taxon>
        <taxon>Owenia</taxon>
    </lineage>
</organism>
<feature type="compositionally biased region" description="Polar residues" evidence="6">
    <location>
        <begin position="1073"/>
        <end position="1087"/>
    </location>
</feature>
<feature type="compositionally biased region" description="Polar residues" evidence="6">
    <location>
        <begin position="1498"/>
        <end position="1509"/>
    </location>
</feature>
<evidence type="ECO:0000256" key="3">
    <source>
        <dbReference type="ARBA" id="ARBA00022490"/>
    </source>
</evidence>
<feature type="compositionally biased region" description="Basic and acidic residues" evidence="6">
    <location>
        <begin position="358"/>
        <end position="367"/>
    </location>
</feature>
<evidence type="ECO:0000256" key="1">
    <source>
        <dbReference type="ARBA" id="ARBA00004496"/>
    </source>
</evidence>
<evidence type="ECO:0000256" key="2">
    <source>
        <dbReference type="ARBA" id="ARBA00022473"/>
    </source>
</evidence>
<feature type="region of interest" description="Disordered" evidence="6">
    <location>
        <begin position="890"/>
        <end position="959"/>
    </location>
</feature>
<feature type="compositionally biased region" description="Basic and acidic residues" evidence="6">
    <location>
        <begin position="501"/>
        <end position="511"/>
    </location>
</feature>
<feature type="region of interest" description="Disordered" evidence="6">
    <location>
        <begin position="145"/>
        <end position="202"/>
    </location>
</feature>
<dbReference type="InterPro" id="IPR048561">
    <property type="entry name" value="Dab_PTB"/>
</dbReference>
<dbReference type="InterPro" id="IPR011993">
    <property type="entry name" value="PH-like_dom_sf"/>
</dbReference>
<keyword evidence="2" id="KW-0217">Developmental protein</keyword>
<feature type="compositionally biased region" description="Basic and acidic residues" evidence="6">
    <location>
        <begin position="145"/>
        <end position="160"/>
    </location>
</feature>
<feature type="region of interest" description="Disordered" evidence="6">
    <location>
        <begin position="964"/>
        <end position="983"/>
    </location>
</feature>
<reference evidence="8" key="1">
    <citation type="submission" date="2022-03" db="EMBL/GenBank/DDBJ databases">
        <authorList>
            <person name="Martin C."/>
        </authorList>
    </citation>
    <scope>NUCLEOTIDE SEQUENCE</scope>
</reference>
<sequence length="1509" mass="160987">MTSKLADPFKFQGAGVNFKGKLIGVDDVSNARGDLMCQDSMAKLKQSVKIRGEHKQKLTINVSLEGIKIADEATGSMLHTHEVSKISFISRDMTDARAFGYVYEKGPDKKYQFIAIKTQQAAENLVLTLQELFQTIFELKKKKAEEEGGESKEDESHYQDQNDDGGLTIVSGTTTAVDTTEAPEKPVRVEEPATGGLIGVDDITQGVQKTSFAETFDAFSPSAAAPAAAAADPWGGSATQQQPAQNDPFTTALAPPPAANKPAATAQNDPFTVNVAAPAAAASDPFNTQPAATNIASALGGDPFAINNAPQPAATNGFGASFDSAFGAPAPVTAAQQSGAPPGLFDSNPLLPVGGEKAPAEPKKEDGFGGLVSLDLSNPGVKNDPFAAKAPPKRSMNEMKSETAPPLDLGATDPFGLGSLGGQSMAPPAAPQVNPAAPFAGAFDAPAPAPMGGMGGGFGQPMQQRQPQMFGNNVSGEDSFTELSLRESLPESSNESTTEQSKSDQHLHSDLANDSMISSKSDAPSSIWSDTSVPCGSQSNVSDSDFASFASFDSPSHSSDNSNTATPKLKSILRKSEERSVHSSLGDIVEDDFIAPPSAPPPPLPPDITDKPPVPPPRPPSRGTVPRPGSALSWASIDISLDNPPPPPPPRPRAHSSMSQPGKLEFPSGAPPALPPRPPSAAANPNASSQTLKLPARTALTDTKQDPFNKNKQKPVYNRSKTIEDPFSDPFFTAPKPKAVSLKRESSRKEKKHKRSGSKDNYSSWDPFPEVKLKSGKDPFATNRGCRTPDPFLPLTIASDPFAVNEPQSPEPVEHAPTAKPEESQPFEAFASFPEDTTKPVITDQIKSESQKGEISDPFKTNWAEFPSSNLKESQSIKAFATFSADIKKPDQIDNASPKDVTNVPRVPKDLNKKNVITGISVPRPRSKTPDPFNDSFSKLSKESTPMEKAPGVDVNNVVQSDKTADPFATTSPEKGVSSFSTDFDPFGLMTKTKSTVINDPFGSNLNPPSSDKFDAFGVNTSRSDLDPFQVPQQADSFTTVLKSQSPIQCVQLAEASLGESDNDSMEKVDPFKSTQTQSGSASSLNNLAVFPDNPDISDPVQMEFEADTSQPFVELPTQSSEKSIEDWQGSSQTDTVDPFHISKDISSIYSVDSDSTSPRLERLRKESTRSHTPEIIDILKSESRNLNNLNRTTDSVGSVDRKSDISVGSGNIQTDIGQTPKNPGNEDLFSSSNDLVEVSRDNYSSKKMAAIHRHTPIGILEDVADPFDTSHVVNDPFIKVQSSEINSSKPPISGTQDIKLSSEGGLNSEDISNPDSDQKHLGNTQSESPHSTVAKPTEMDNFANFSFDSTSKSGVIDDPFVVSRDIDIQLRTAPDGQDRLSDTGYDLHQNLATIPATVTAPTNAIKDNSDTMQDDPFVVKHSIETSTLSNTMPQTDLFSTTQSQPDSFNTAANQNAPFSMSANEKASLTTPTNQNVLQDSGRHSADPFTTGGIDGSMHQQQQSLGNPF</sequence>
<evidence type="ECO:0000256" key="4">
    <source>
        <dbReference type="ARBA" id="ARBA00022553"/>
    </source>
</evidence>
<dbReference type="GO" id="GO:0030154">
    <property type="term" value="P:cell differentiation"/>
    <property type="evidence" value="ECO:0007669"/>
    <property type="project" value="UniProtKB-KW"/>
</dbReference>
<feature type="compositionally biased region" description="Polar residues" evidence="6">
    <location>
        <begin position="237"/>
        <end position="247"/>
    </location>
</feature>
<dbReference type="PROSITE" id="PS01179">
    <property type="entry name" value="PID"/>
    <property type="match status" value="1"/>
</dbReference>
<dbReference type="CDD" id="cd01215">
    <property type="entry name" value="PTB_Dab"/>
    <property type="match status" value="1"/>
</dbReference>
<feature type="region of interest" description="Disordered" evidence="6">
    <location>
        <begin position="1058"/>
        <end position="1140"/>
    </location>
</feature>
<feature type="compositionally biased region" description="Pro residues" evidence="6">
    <location>
        <begin position="597"/>
        <end position="620"/>
    </location>
</feature>
<feature type="compositionally biased region" description="Low complexity" evidence="6">
    <location>
        <begin position="680"/>
        <end position="689"/>
    </location>
</feature>
<gene>
    <name evidence="8" type="ORF">OFUS_LOCUS2089</name>
</gene>
<name>A0A8S4N1E4_OWEFU</name>
<dbReference type="SUPFAM" id="SSF50729">
    <property type="entry name" value="PH domain-like"/>
    <property type="match status" value="1"/>
</dbReference>
<feature type="region of interest" description="Disordered" evidence="6">
    <location>
        <begin position="1152"/>
        <end position="1172"/>
    </location>
</feature>
<proteinExistence type="predicted"/>
<feature type="compositionally biased region" description="Polar residues" evidence="6">
    <location>
        <begin position="1108"/>
        <end position="1122"/>
    </location>
</feature>
<feature type="region of interest" description="Disordered" evidence="6">
    <location>
        <begin position="227"/>
        <end position="265"/>
    </location>
</feature>
<feature type="compositionally biased region" description="Polar residues" evidence="6">
    <location>
        <begin position="515"/>
        <end position="538"/>
    </location>
</feature>
<keyword evidence="5" id="KW-0221">Differentiation</keyword>
<dbReference type="PANTHER" id="PTHR47695:SF3">
    <property type="entry name" value="PID DOMAIN-CONTAINING PROTEIN"/>
    <property type="match status" value="1"/>
</dbReference>
<dbReference type="Proteomes" id="UP000749559">
    <property type="component" value="Unassembled WGS sequence"/>
</dbReference>
<feature type="region of interest" description="Disordered" evidence="6">
    <location>
        <begin position="998"/>
        <end position="1019"/>
    </location>
</feature>
<evidence type="ECO:0000256" key="6">
    <source>
        <dbReference type="SAM" id="MobiDB-lite"/>
    </source>
</evidence>
<dbReference type="Pfam" id="PF00640">
    <property type="entry name" value="PID"/>
    <property type="match status" value="1"/>
</dbReference>
<evidence type="ECO:0000259" key="7">
    <source>
        <dbReference type="PROSITE" id="PS01179"/>
    </source>
</evidence>
<dbReference type="EMBL" id="CAIIXF020000001">
    <property type="protein sequence ID" value="CAH1774674.1"/>
    <property type="molecule type" value="Genomic_DNA"/>
</dbReference>
<feature type="compositionally biased region" description="Polar residues" evidence="6">
    <location>
        <begin position="1464"/>
        <end position="1479"/>
    </location>
</feature>
<feature type="compositionally biased region" description="Basic and acidic residues" evidence="6">
    <location>
        <begin position="182"/>
        <end position="191"/>
    </location>
</feature>
<comment type="subcellular location">
    <subcellularLocation>
        <location evidence="1">Cytoplasm</location>
    </subcellularLocation>
</comment>
<feature type="compositionally biased region" description="Low complexity" evidence="6">
    <location>
        <begin position="539"/>
        <end position="565"/>
    </location>
</feature>
<feature type="compositionally biased region" description="Low complexity" evidence="6">
    <location>
        <begin position="460"/>
        <end position="471"/>
    </location>
</feature>
<feature type="compositionally biased region" description="Polar residues" evidence="6">
    <location>
        <begin position="1310"/>
        <end position="1332"/>
    </location>
</feature>
<dbReference type="GO" id="GO:0005737">
    <property type="term" value="C:cytoplasm"/>
    <property type="evidence" value="ECO:0007669"/>
    <property type="project" value="UniProtKB-SubCell"/>
</dbReference>
<accession>A0A8S4N1E4</accession>
<feature type="compositionally biased region" description="Basic and acidic residues" evidence="6">
    <location>
        <begin position="1160"/>
        <end position="1172"/>
    </location>
</feature>
<dbReference type="PANTHER" id="PTHR47695">
    <property type="entry name" value="PID DOMAIN-CONTAINING PROTEIN"/>
    <property type="match status" value="1"/>
</dbReference>
<feature type="region of interest" description="Disordered" evidence="6">
    <location>
        <begin position="1284"/>
        <end position="1336"/>
    </location>
</feature>
<feature type="compositionally biased region" description="Pro residues" evidence="6">
    <location>
        <begin position="669"/>
        <end position="679"/>
    </location>
</feature>
<dbReference type="InterPro" id="IPR006020">
    <property type="entry name" value="PTB/PI_dom"/>
</dbReference>
<feature type="region of interest" description="Disordered" evidence="6">
    <location>
        <begin position="1208"/>
        <end position="1227"/>
    </location>
</feature>
<dbReference type="Gene3D" id="2.30.29.30">
    <property type="entry name" value="Pleckstrin-homology domain (PH domain)/Phosphotyrosine-binding domain (PTB)"/>
    <property type="match status" value="1"/>
</dbReference>
<feature type="compositionally biased region" description="Low complexity" evidence="6">
    <location>
        <begin position="431"/>
        <end position="446"/>
    </location>
</feature>
<feature type="domain" description="PID" evidence="7">
    <location>
        <begin position="13"/>
        <end position="146"/>
    </location>
</feature>
<evidence type="ECO:0000256" key="5">
    <source>
        <dbReference type="ARBA" id="ARBA00022782"/>
    </source>
</evidence>
<dbReference type="PRINTS" id="PR01217">
    <property type="entry name" value="PRICHEXTENSN"/>
</dbReference>
<dbReference type="SMART" id="SM00462">
    <property type="entry name" value="PTB"/>
    <property type="match status" value="1"/>
</dbReference>
<evidence type="ECO:0000313" key="8">
    <source>
        <dbReference type="EMBL" id="CAH1774674.1"/>
    </source>
</evidence>
<feature type="compositionally biased region" description="Polar residues" evidence="6">
    <location>
        <begin position="998"/>
        <end position="1010"/>
    </location>
</feature>
<keyword evidence="3" id="KW-0963">Cytoplasm</keyword>
<keyword evidence="4" id="KW-0597">Phosphoprotein</keyword>
<evidence type="ECO:0000313" key="9">
    <source>
        <dbReference type="Proteomes" id="UP000749559"/>
    </source>
</evidence>
<dbReference type="OrthoDB" id="10069833at2759"/>
<feature type="region of interest" description="Disordered" evidence="6">
    <location>
        <begin position="332"/>
        <end position="825"/>
    </location>
</feature>
<keyword evidence="9" id="KW-1185">Reference proteome</keyword>
<feature type="compositionally biased region" description="Polar residues" evidence="6">
    <location>
        <begin position="1284"/>
        <end position="1300"/>
    </location>
</feature>